<dbReference type="InterPro" id="IPR023214">
    <property type="entry name" value="HAD_sf"/>
</dbReference>
<keyword evidence="2 5" id="KW-0378">Hydrolase</keyword>
<evidence type="ECO:0000313" key="5">
    <source>
        <dbReference type="EMBL" id="RCU52821.1"/>
    </source>
</evidence>
<dbReference type="SFLD" id="SFLDS00003">
    <property type="entry name" value="Haloacid_Dehalogenase"/>
    <property type="match status" value="1"/>
</dbReference>
<sequence>MNVEGVLFDLDGTLLDTAPDLGAALNHLLVKENLSTLPLELIRPVASHGAKGLIDLGFGKNIDATFFAELRQSLLDYYSANICEHTNLFDGVAEILAELDAKHIPWGVVTNKPGWLTDPLLADFSEFSSARCIISGDTLPVRKPDPAPLFHAAELLGVAANSCIYVGDAERDIEAGRRAGMTTMLAAYGYIAEHDTPETWQADISVSHPDELSLWLLENLQGI</sequence>
<evidence type="ECO:0000256" key="3">
    <source>
        <dbReference type="ARBA" id="ARBA00022842"/>
    </source>
</evidence>
<comment type="caution">
    <text evidence="5">The sequence shown here is derived from an EMBL/GenBank/DDBJ whole genome shotgun (WGS) entry which is preliminary data.</text>
</comment>
<dbReference type="PANTHER" id="PTHR43434:SF23">
    <property type="entry name" value="PHOSPHOGLYCOLATE PHOSPHATASE"/>
    <property type="match status" value="1"/>
</dbReference>
<evidence type="ECO:0000256" key="2">
    <source>
        <dbReference type="ARBA" id="ARBA00022801"/>
    </source>
</evidence>
<dbReference type="GO" id="GO:0008967">
    <property type="term" value="F:phosphoglycolate phosphatase activity"/>
    <property type="evidence" value="ECO:0007669"/>
    <property type="project" value="TreeGrafter"/>
</dbReference>
<evidence type="ECO:0000313" key="6">
    <source>
        <dbReference type="Proteomes" id="UP000252558"/>
    </source>
</evidence>
<dbReference type="GO" id="GO:0006281">
    <property type="term" value="P:DNA repair"/>
    <property type="evidence" value="ECO:0007669"/>
    <property type="project" value="TreeGrafter"/>
</dbReference>
<accession>A0A368NUD3</accession>
<dbReference type="NCBIfam" id="TIGR01549">
    <property type="entry name" value="HAD-SF-IA-v1"/>
    <property type="match status" value="1"/>
</dbReference>
<dbReference type="Proteomes" id="UP000252558">
    <property type="component" value="Unassembled WGS sequence"/>
</dbReference>
<evidence type="ECO:0000256" key="1">
    <source>
        <dbReference type="ARBA" id="ARBA00022723"/>
    </source>
</evidence>
<dbReference type="AlphaFoldDB" id="A0A368NUD3"/>
<dbReference type="PRINTS" id="PR00413">
    <property type="entry name" value="HADHALOGNASE"/>
</dbReference>
<dbReference type="RefSeq" id="WP_114336728.1">
    <property type="nucleotide sequence ID" value="NZ_QPID01000001.1"/>
</dbReference>
<proteinExistence type="predicted"/>
<protein>
    <submittedName>
        <fullName evidence="5">HAD family hydrolase</fullName>
    </submittedName>
</protein>
<dbReference type="SFLD" id="SFLDG01129">
    <property type="entry name" value="C1.5:_HAD__Beta-PGM__Phosphata"/>
    <property type="match status" value="1"/>
</dbReference>
<dbReference type="EMBL" id="QPID01000001">
    <property type="protein sequence ID" value="RCU52821.1"/>
    <property type="molecule type" value="Genomic_DNA"/>
</dbReference>
<dbReference type="Pfam" id="PF13419">
    <property type="entry name" value="HAD_2"/>
    <property type="match status" value="1"/>
</dbReference>
<keyword evidence="6" id="KW-1185">Reference proteome</keyword>
<dbReference type="Gene3D" id="1.10.150.240">
    <property type="entry name" value="Putative phosphatase, domain 2"/>
    <property type="match status" value="1"/>
</dbReference>
<dbReference type="Gene3D" id="3.40.50.1000">
    <property type="entry name" value="HAD superfamily/HAD-like"/>
    <property type="match status" value="1"/>
</dbReference>
<dbReference type="InterPro" id="IPR023198">
    <property type="entry name" value="PGP-like_dom2"/>
</dbReference>
<dbReference type="InterPro" id="IPR050155">
    <property type="entry name" value="HAD-like_hydrolase_sf"/>
</dbReference>
<dbReference type="SFLD" id="SFLDG01135">
    <property type="entry name" value="C1.5.6:_HAD__Beta-PGM__Phospha"/>
    <property type="match status" value="1"/>
</dbReference>
<dbReference type="OrthoDB" id="9776368at2"/>
<reference evidence="5 6" key="1">
    <citation type="submission" date="2018-07" db="EMBL/GenBank/DDBJ databases">
        <title>Corallincola holothuriorum sp. nov., a new facultative anaerobe isolated from sea cucumber Apostichopus japonicus.</title>
        <authorList>
            <person name="Xia H."/>
        </authorList>
    </citation>
    <scope>NUCLEOTIDE SEQUENCE [LARGE SCALE GENOMIC DNA]</scope>
    <source>
        <strain evidence="5 6">C4</strain>
    </source>
</reference>
<keyword evidence="3" id="KW-0460">Magnesium</keyword>
<dbReference type="GO" id="GO:0046872">
    <property type="term" value="F:metal ion binding"/>
    <property type="evidence" value="ECO:0007669"/>
    <property type="project" value="UniProtKB-KW"/>
</dbReference>
<name>A0A368NUD3_9GAMM</name>
<keyword evidence="1" id="KW-0479">Metal-binding</keyword>
<dbReference type="InterPro" id="IPR006439">
    <property type="entry name" value="HAD-SF_hydro_IA"/>
</dbReference>
<dbReference type="NCBIfam" id="TIGR01509">
    <property type="entry name" value="HAD-SF-IA-v3"/>
    <property type="match status" value="1"/>
</dbReference>
<dbReference type="SUPFAM" id="SSF56784">
    <property type="entry name" value="HAD-like"/>
    <property type="match status" value="1"/>
</dbReference>
<organism evidence="5 6">
    <name type="scientific">Corallincola holothuriorum</name>
    <dbReference type="NCBI Taxonomy" id="2282215"/>
    <lineage>
        <taxon>Bacteria</taxon>
        <taxon>Pseudomonadati</taxon>
        <taxon>Pseudomonadota</taxon>
        <taxon>Gammaproteobacteria</taxon>
        <taxon>Alteromonadales</taxon>
        <taxon>Psychromonadaceae</taxon>
        <taxon>Corallincola</taxon>
    </lineage>
</organism>
<dbReference type="PANTHER" id="PTHR43434">
    <property type="entry name" value="PHOSPHOGLYCOLATE PHOSPHATASE"/>
    <property type="match status" value="1"/>
</dbReference>
<dbReference type="GO" id="GO:0005829">
    <property type="term" value="C:cytosol"/>
    <property type="evidence" value="ECO:0007669"/>
    <property type="project" value="TreeGrafter"/>
</dbReference>
<gene>
    <name evidence="5" type="ORF">DU002_02335</name>
</gene>
<keyword evidence="4" id="KW-0119">Carbohydrate metabolism</keyword>
<dbReference type="InterPro" id="IPR036412">
    <property type="entry name" value="HAD-like_sf"/>
</dbReference>
<dbReference type="InterPro" id="IPR041492">
    <property type="entry name" value="HAD_2"/>
</dbReference>
<evidence type="ECO:0000256" key="4">
    <source>
        <dbReference type="ARBA" id="ARBA00023277"/>
    </source>
</evidence>